<sequence length="295" mass="32404">MVTRLEPKLFDATTDVTWCAGCGDFAILRALKLALADLGIEPHQALFVSGIGCGSKLPDYMNVNAYMTNHGRPLPVGTAAKLANPGLHVIVVNGDGDSYGIGGNHFVQTCRRNPNLTHIVENNQIYGLTKGQYSPTSDRGFITTTSPDGAIELAFNPMSIALAAGATFIARAFAGEPKHMAQLIAQGIQHRGYALIDVLQPCVTFNRVNTYDWYRKRVYHLEDEGYDASSREAAWEKAHEWEERIPLGVLYWAEGLPAYEDQVKALEGGSPVSRLADLARNPRPQQYEPLKEGFL</sequence>
<comment type="caution">
    <text evidence="12">The sequence shown here is derived from an EMBL/GenBank/DDBJ whole genome shotgun (WGS) entry which is preliminary data.</text>
</comment>
<dbReference type="GO" id="GO:0051536">
    <property type="term" value="F:iron-sulfur cluster binding"/>
    <property type="evidence" value="ECO:0007669"/>
    <property type="project" value="UniProtKB-KW"/>
</dbReference>
<dbReference type="SUPFAM" id="SSF52518">
    <property type="entry name" value="Thiamin diphosphate-binding fold (THDP-binding)"/>
    <property type="match status" value="1"/>
</dbReference>
<evidence type="ECO:0000259" key="11">
    <source>
        <dbReference type="Pfam" id="PF12367"/>
    </source>
</evidence>
<keyword evidence="7" id="KW-0408">Iron</keyword>
<dbReference type="CDD" id="cd03375">
    <property type="entry name" value="TPP_OGFOR"/>
    <property type="match status" value="1"/>
</dbReference>
<dbReference type="PANTHER" id="PTHR48084:SF4">
    <property type="entry name" value="2-OXOGLUTARATE OXIDOREDUCTASE SUBUNIT KORB"/>
    <property type="match status" value="1"/>
</dbReference>
<dbReference type="EMBL" id="LAZR01027453">
    <property type="protein sequence ID" value="KKL65687.1"/>
    <property type="molecule type" value="Genomic_DNA"/>
</dbReference>
<keyword evidence="5" id="KW-0460">Magnesium</keyword>
<keyword evidence="8" id="KW-0411">Iron-sulfur</keyword>
<evidence type="ECO:0000256" key="4">
    <source>
        <dbReference type="ARBA" id="ARBA00022723"/>
    </source>
</evidence>
<dbReference type="GO" id="GO:0016625">
    <property type="term" value="F:oxidoreductase activity, acting on the aldehyde or oxo group of donors, iron-sulfur protein as acceptor"/>
    <property type="evidence" value="ECO:0007669"/>
    <property type="project" value="UniProtKB-ARBA"/>
</dbReference>
<dbReference type="NCBIfam" id="TIGR02177">
    <property type="entry name" value="PorB_KorB"/>
    <property type="match status" value="1"/>
</dbReference>
<keyword evidence="4" id="KW-0479">Metal-binding</keyword>
<evidence type="ECO:0000259" key="10">
    <source>
        <dbReference type="Pfam" id="PF02775"/>
    </source>
</evidence>
<dbReference type="InterPro" id="IPR051457">
    <property type="entry name" value="2-oxoacid:Fd_oxidoreductase"/>
</dbReference>
<dbReference type="InterPro" id="IPR011896">
    <property type="entry name" value="OFOB"/>
</dbReference>
<gene>
    <name evidence="12" type="ORF">LCGC14_2152480</name>
</gene>
<feature type="domain" description="Pyruvate ferredoxin oxidoreductase beta subunit C-terminal" evidence="11">
    <location>
        <begin position="202"/>
        <end position="266"/>
    </location>
</feature>
<dbReference type="Pfam" id="PF12367">
    <property type="entry name" value="PFO_beta_C"/>
    <property type="match status" value="1"/>
</dbReference>
<evidence type="ECO:0000313" key="12">
    <source>
        <dbReference type="EMBL" id="KKL65687.1"/>
    </source>
</evidence>
<comment type="cofactor">
    <cofactor evidence="3">
        <name>[4Fe-4S] cluster</name>
        <dbReference type="ChEBI" id="CHEBI:49883"/>
    </cofactor>
</comment>
<dbReference type="AlphaFoldDB" id="A0A0F9GRI5"/>
<dbReference type="GO" id="GO:0030976">
    <property type="term" value="F:thiamine pyrophosphate binding"/>
    <property type="evidence" value="ECO:0007669"/>
    <property type="project" value="InterPro"/>
</dbReference>
<comment type="cofactor">
    <cofactor evidence="1">
        <name>Mg(2+)</name>
        <dbReference type="ChEBI" id="CHEBI:18420"/>
    </cofactor>
</comment>
<dbReference type="GO" id="GO:0046872">
    <property type="term" value="F:metal ion binding"/>
    <property type="evidence" value="ECO:0007669"/>
    <property type="project" value="UniProtKB-KW"/>
</dbReference>
<dbReference type="InterPro" id="IPR029061">
    <property type="entry name" value="THDP-binding"/>
</dbReference>
<dbReference type="InterPro" id="IPR011766">
    <property type="entry name" value="TPP_enzyme_TPP-bd"/>
</dbReference>
<dbReference type="Gene3D" id="3.40.50.970">
    <property type="match status" value="1"/>
</dbReference>
<dbReference type="Pfam" id="PF02775">
    <property type="entry name" value="TPP_enzyme_C"/>
    <property type="match status" value="1"/>
</dbReference>
<evidence type="ECO:0000256" key="1">
    <source>
        <dbReference type="ARBA" id="ARBA00001946"/>
    </source>
</evidence>
<evidence type="ECO:0008006" key="13">
    <source>
        <dbReference type="Google" id="ProtNLM"/>
    </source>
</evidence>
<evidence type="ECO:0000256" key="8">
    <source>
        <dbReference type="ARBA" id="ARBA00023014"/>
    </source>
</evidence>
<dbReference type="InterPro" id="IPR032686">
    <property type="entry name" value="PFO_beta_C"/>
</dbReference>
<evidence type="ECO:0000256" key="3">
    <source>
        <dbReference type="ARBA" id="ARBA00001966"/>
    </source>
</evidence>
<protein>
    <recommendedName>
        <fullName evidence="13">Thiamine pyrophosphate enzyme TPP-binding domain-containing protein</fullName>
    </recommendedName>
</protein>
<evidence type="ECO:0000256" key="5">
    <source>
        <dbReference type="ARBA" id="ARBA00022842"/>
    </source>
</evidence>
<feature type="domain" description="Thiamine pyrophosphate enzyme TPP-binding" evidence="10">
    <location>
        <begin position="57"/>
        <end position="198"/>
    </location>
</feature>
<organism evidence="12">
    <name type="scientific">marine sediment metagenome</name>
    <dbReference type="NCBI Taxonomy" id="412755"/>
    <lineage>
        <taxon>unclassified sequences</taxon>
        <taxon>metagenomes</taxon>
        <taxon>ecological metagenomes</taxon>
    </lineage>
</organism>
<keyword evidence="9" id="KW-0786">Thiamine pyrophosphate</keyword>
<evidence type="ECO:0000256" key="2">
    <source>
        <dbReference type="ARBA" id="ARBA00001964"/>
    </source>
</evidence>
<proteinExistence type="predicted"/>
<reference evidence="12" key="1">
    <citation type="journal article" date="2015" name="Nature">
        <title>Complex archaea that bridge the gap between prokaryotes and eukaryotes.</title>
        <authorList>
            <person name="Spang A."/>
            <person name="Saw J.H."/>
            <person name="Jorgensen S.L."/>
            <person name="Zaremba-Niedzwiedzka K."/>
            <person name="Martijn J."/>
            <person name="Lind A.E."/>
            <person name="van Eijk R."/>
            <person name="Schleper C."/>
            <person name="Guy L."/>
            <person name="Ettema T.J."/>
        </authorList>
    </citation>
    <scope>NUCLEOTIDE SEQUENCE</scope>
</reference>
<evidence type="ECO:0000256" key="9">
    <source>
        <dbReference type="ARBA" id="ARBA00023052"/>
    </source>
</evidence>
<dbReference type="PANTHER" id="PTHR48084">
    <property type="entry name" value="2-OXOGLUTARATE OXIDOREDUCTASE SUBUNIT KORB-RELATED"/>
    <property type="match status" value="1"/>
</dbReference>
<comment type="cofactor">
    <cofactor evidence="2">
        <name>thiamine diphosphate</name>
        <dbReference type="ChEBI" id="CHEBI:58937"/>
    </cofactor>
</comment>
<dbReference type="GO" id="GO:0045333">
    <property type="term" value="P:cellular respiration"/>
    <property type="evidence" value="ECO:0007669"/>
    <property type="project" value="UniProtKB-ARBA"/>
</dbReference>
<accession>A0A0F9GRI5</accession>
<evidence type="ECO:0000256" key="7">
    <source>
        <dbReference type="ARBA" id="ARBA00023004"/>
    </source>
</evidence>
<name>A0A0F9GRI5_9ZZZZ</name>
<keyword evidence="6" id="KW-0560">Oxidoreductase</keyword>
<evidence type="ECO:0000256" key="6">
    <source>
        <dbReference type="ARBA" id="ARBA00023002"/>
    </source>
</evidence>